<dbReference type="InterPro" id="IPR044922">
    <property type="entry name" value="DUF2063_N_sf"/>
</dbReference>
<accession>A0ABP7LK73</accession>
<dbReference type="InterPro" id="IPR018640">
    <property type="entry name" value="DUF2063"/>
</dbReference>
<dbReference type="Pfam" id="PF09836">
    <property type="entry name" value="DUF2063"/>
    <property type="match status" value="1"/>
</dbReference>
<dbReference type="EMBL" id="BAABBM010000001">
    <property type="protein sequence ID" value="GAA3902717.1"/>
    <property type="molecule type" value="Genomic_DNA"/>
</dbReference>
<evidence type="ECO:0000259" key="1">
    <source>
        <dbReference type="Pfam" id="PF09836"/>
    </source>
</evidence>
<organism evidence="2 3">
    <name type="scientific">Sphingomonas limnosediminicola</name>
    <dbReference type="NCBI Taxonomy" id="940133"/>
    <lineage>
        <taxon>Bacteria</taxon>
        <taxon>Pseudomonadati</taxon>
        <taxon>Pseudomonadota</taxon>
        <taxon>Alphaproteobacteria</taxon>
        <taxon>Sphingomonadales</taxon>
        <taxon>Sphingomonadaceae</taxon>
        <taxon>Sphingomonas</taxon>
    </lineage>
</organism>
<protein>
    <submittedName>
        <fullName evidence="2">DNA-binding domain-containing protein</fullName>
    </submittedName>
</protein>
<keyword evidence="2" id="KW-0238">DNA-binding</keyword>
<dbReference type="Gene3D" id="1.10.150.690">
    <property type="entry name" value="DUF2063"/>
    <property type="match status" value="1"/>
</dbReference>
<evidence type="ECO:0000313" key="3">
    <source>
        <dbReference type="Proteomes" id="UP001500827"/>
    </source>
</evidence>
<name>A0ABP7LK73_9SPHN</name>
<dbReference type="Proteomes" id="UP001500827">
    <property type="component" value="Unassembled WGS sequence"/>
</dbReference>
<reference evidence="3" key="1">
    <citation type="journal article" date="2019" name="Int. J. Syst. Evol. Microbiol.">
        <title>The Global Catalogue of Microorganisms (GCM) 10K type strain sequencing project: providing services to taxonomists for standard genome sequencing and annotation.</title>
        <authorList>
            <consortium name="The Broad Institute Genomics Platform"/>
            <consortium name="The Broad Institute Genome Sequencing Center for Infectious Disease"/>
            <person name="Wu L."/>
            <person name="Ma J."/>
        </authorList>
    </citation>
    <scope>NUCLEOTIDE SEQUENCE [LARGE SCALE GENOMIC DNA]</scope>
    <source>
        <strain evidence="3">JCM 17543</strain>
    </source>
</reference>
<dbReference type="RefSeq" id="WP_344699722.1">
    <property type="nucleotide sequence ID" value="NZ_BAABBM010000001.1"/>
</dbReference>
<feature type="domain" description="Putative DNA-binding" evidence="1">
    <location>
        <begin position="9"/>
        <end position="84"/>
    </location>
</feature>
<gene>
    <name evidence="2" type="ORF">GCM10022276_21790</name>
</gene>
<evidence type="ECO:0000313" key="2">
    <source>
        <dbReference type="EMBL" id="GAA3902717.1"/>
    </source>
</evidence>
<dbReference type="GO" id="GO:0003677">
    <property type="term" value="F:DNA binding"/>
    <property type="evidence" value="ECO:0007669"/>
    <property type="project" value="UniProtKB-KW"/>
</dbReference>
<comment type="caution">
    <text evidence="2">The sequence shown here is derived from an EMBL/GenBank/DDBJ whole genome shotgun (WGS) entry which is preliminary data.</text>
</comment>
<proteinExistence type="predicted"/>
<sequence length="241" mass="27059">MQPDLVAFQREFVLALDRPATGGMAVYRNTVLHGAIEALRANYRIVEEIVGSEMFERVAVDFATECPPRRPVMALYGERFADWLDMQPWVIDLPYLSDVARVERLYIECLMAADAESLAAEDVRKREFSELRLMLHPALRFTWLSTPGMSIWLAHQRPIAAEIKLDWKAEGALFARPQVDVVHSPRIGPAAHRILHGIRLGETVGEAMAGAARLYPDTDCEPPLASLLNLGAFLRLPAERT</sequence>
<keyword evidence="3" id="KW-1185">Reference proteome</keyword>